<comment type="caution">
    <text evidence="2">The sequence shown here is derived from an EMBL/GenBank/DDBJ whole genome shotgun (WGS) entry which is preliminary data.</text>
</comment>
<evidence type="ECO:0000313" key="3">
    <source>
        <dbReference type="Proteomes" id="UP000245865"/>
    </source>
</evidence>
<dbReference type="EMBL" id="QGDB01000006">
    <property type="protein sequence ID" value="PWL16909.1"/>
    <property type="molecule type" value="Genomic_DNA"/>
</dbReference>
<evidence type="ECO:0000313" key="2">
    <source>
        <dbReference type="EMBL" id="PWL16909.1"/>
    </source>
</evidence>
<gene>
    <name evidence="2" type="ORF">DKP76_15560</name>
</gene>
<dbReference type="Proteomes" id="UP000245865">
    <property type="component" value="Unassembled WGS sequence"/>
</dbReference>
<evidence type="ECO:0000256" key="1">
    <source>
        <dbReference type="SAM" id="Coils"/>
    </source>
</evidence>
<reference evidence="2 3" key="1">
    <citation type="submission" date="2018-05" db="EMBL/GenBank/DDBJ databases">
        <title>Comparative genomic sequence analysis between strain HN4 and CCM 8460T (Falsochrobactrum ovis) will provide more evidence to prove that HN4 is a new species of Falsochrobactrum.</title>
        <authorList>
            <person name="Lyu W."/>
            <person name="Sun L."/>
            <person name="Yao L."/>
        </authorList>
    </citation>
    <scope>NUCLEOTIDE SEQUENCE [LARGE SCALE GENOMIC DNA]</scope>
    <source>
        <strain evidence="2 3">HN4</strain>
    </source>
</reference>
<proteinExistence type="predicted"/>
<protein>
    <submittedName>
        <fullName evidence="2">DNA gyrase subunit B</fullName>
    </submittedName>
</protein>
<keyword evidence="3" id="KW-1185">Reference proteome</keyword>
<organism evidence="2 3">
    <name type="scientific">Falsochrobactrum shanghaiense</name>
    <dbReference type="NCBI Taxonomy" id="2201899"/>
    <lineage>
        <taxon>Bacteria</taxon>
        <taxon>Pseudomonadati</taxon>
        <taxon>Pseudomonadota</taxon>
        <taxon>Alphaproteobacteria</taxon>
        <taxon>Hyphomicrobiales</taxon>
        <taxon>Brucellaceae</taxon>
        <taxon>Falsochrobactrum</taxon>
    </lineage>
</organism>
<name>A0A316J7Z9_9HYPH</name>
<dbReference type="OrthoDB" id="8368551at2"/>
<dbReference type="AlphaFoldDB" id="A0A316J7Z9"/>
<accession>A0A316J7Z9</accession>
<sequence>MARETTKINKVEEAISETTTEDLQAQVEQLKEDIAAIAETLASLGSQTVRDARRAAKHTYRSAYMQGEDVIDDLKTKAEDVEAQLCATVREKPITSLATALGIGYLLALLTRR</sequence>
<feature type="coiled-coil region" evidence="1">
    <location>
        <begin position="1"/>
        <end position="84"/>
    </location>
</feature>
<dbReference type="RefSeq" id="WP_109707711.1">
    <property type="nucleotide sequence ID" value="NZ_QGDB01000006.1"/>
</dbReference>
<keyword evidence="1" id="KW-0175">Coiled coil</keyword>